<dbReference type="InterPro" id="IPR051806">
    <property type="entry name" value="HAD-like_SPP"/>
</dbReference>
<dbReference type="NCBIfam" id="TIGR01509">
    <property type="entry name" value="HAD-SF-IA-v3"/>
    <property type="match status" value="1"/>
</dbReference>
<accession>A0ABQ0Q9G1</accession>
<organism evidence="1 2">
    <name type="scientific">Gluconobacter frateurii NRIC 0228</name>
    <dbReference type="NCBI Taxonomy" id="1307946"/>
    <lineage>
        <taxon>Bacteria</taxon>
        <taxon>Pseudomonadati</taxon>
        <taxon>Pseudomonadota</taxon>
        <taxon>Alphaproteobacteria</taxon>
        <taxon>Acetobacterales</taxon>
        <taxon>Acetobacteraceae</taxon>
        <taxon>Gluconobacter</taxon>
    </lineage>
</organism>
<dbReference type="PANTHER" id="PTHR43481:SF4">
    <property type="entry name" value="GLYCEROL-1-PHOSPHATE PHOSPHOHYDROLASE 1-RELATED"/>
    <property type="match status" value="1"/>
</dbReference>
<comment type="caution">
    <text evidence="1">The sequence shown here is derived from an EMBL/GenBank/DDBJ whole genome shotgun (WGS) entry which is preliminary data.</text>
</comment>
<dbReference type="InterPro" id="IPR036412">
    <property type="entry name" value="HAD-like_sf"/>
</dbReference>
<keyword evidence="2" id="KW-1185">Reference proteome</keyword>
<dbReference type="InterPro" id="IPR023214">
    <property type="entry name" value="HAD_sf"/>
</dbReference>
<name>A0ABQ0Q9G1_9PROT</name>
<dbReference type="EMBL" id="BAQW01000004">
    <property type="protein sequence ID" value="GBR09899.1"/>
    <property type="molecule type" value="Genomic_DNA"/>
</dbReference>
<dbReference type="Pfam" id="PF13419">
    <property type="entry name" value="HAD_2"/>
    <property type="match status" value="1"/>
</dbReference>
<dbReference type="Gene3D" id="1.10.150.240">
    <property type="entry name" value="Putative phosphatase, domain 2"/>
    <property type="match status" value="1"/>
</dbReference>
<dbReference type="Proteomes" id="UP001061070">
    <property type="component" value="Unassembled WGS sequence"/>
</dbReference>
<proteinExistence type="predicted"/>
<dbReference type="Gene3D" id="3.40.50.1000">
    <property type="entry name" value="HAD superfamily/HAD-like"/>
    <property type="match status" value="1"/>
</dbReference>
<protein>
    <submittedName>
        <fullName evidence="1">Phosphatase/phosphohexomutase</fullName>
    </submittedName>
</protein>
<dbReference type="RefSeq" id="WP_099181390.1">
    <property type="nucleotide sequence ID" value="NZ_BAQW01000004.1"/>
</dbReference>
<dbReference type="SFLD" id="SFLDS00003">
    <property type="entry name" value="Haloacid_Dehalogenase"/>
    <property type="match status" value="1"/>
</dbReference>
<evidence type="ECO:0000313" key="2">
    <source>
        <dbReference type="Proteomes" id="UP001061070"/>
    </source>
</evidence>
<dbReference type="InterPro" id="IPR006439">
    <property type="entry name" value="HAD-SF_hydro_IA"/>
</dbReference>
<evidence type="ECO:0000313" key="1">
    <source>
        <dbReference type="EMBL" id="GBR09899.1"/>
    </source>
</evidence>
<dbReference type="InterPro" id="IPR023198">
    <property type="entry name" value="PGP-like_dom2"/>
</dbReference>
<reference evidence="1" key="1">
    <citation type="submission" date="2013-04" db="EMBL/GenBank/DDBJ databases">
        <title>The genome sequencing project of 58 acetic acid bacteria.</title>
        <authorList>
            <person name="Okamoto-Kainuma A."/>
            <person name="Ishikawa M."/>
            <person name="Umino S."/>
            <person name="Koizumi Y."/>
            <person name="Shiwa Y."/>
            <person name="Yoshikawa H."/>
            <person name="Matsutani M."/>
            <person name="Matsushita K."/>
        </authorList>
    </citation>
    <scope>NUCLEOTIDE SEQUENCE</scope>
    <source>
        <strain evidence="1">NRIC 0228</strain>
    </source>
</reference>
<dbReference type="SFLD" id="SFLDG01129">
    <property type="entry name" value="C1.5:_HAD__Beta-PGM__Phosphata"/>
    <property type="match status" value="1"/>
</dbReference>
<dbReference type="CDD" id="cd07505">
    <property type="entry name" value="HAD_BPGM-like"/>
    <property type="match status" value="1"/>
</dbReference>
<sequence>MIDFSDMAALIFDCDGTLLDTPPIYARAWFKGFQDTGRQMPREWFMDRAGMSDHVLMDAFESDFKVKIPDRVKAIEAMRQEFFNNISDLKEIETIAQIARANKGKRQLAVASGGARLIVETCLKATDLFDLFDEIVTIDDVARPKPAPDLFLKAAQRLNTAPDLCFVFEDTQSGLEAAHAAGMRCIDVARIIYP</sequence>
<dbReference type="InterPro" id="IPR041492">
    <property type="entry name" value="HAD_2"/>
</dbReference>
<dbReference type="PANTHER" id="PTHR43481">
    <property type="entry name" value="FRUCTOSE-1-PHOSPHATE PHOSPHATASE"/>
    <property type="match status" value="1"/>
</dbReference>
<dbReference type="SUPFAM" id="SSF56784">
    <property type="entry name" value="HAD-like"/>
    <property type="match status" value="1"/>
</dbReference>
<gene>
    <name evidence="1" type="ORF">AA0228_0846</name>
</gene>